<sequence>MQQHLGERLRVNWRFFPLEQVNSAEGPEWKLWEQPDSHRSRGRPAFQAAIAARRQGDAAFERFHFALLRARHEENKDHGRRKVLLEVAEQVGLDRERFERDLDDRSLLPQIGEDYEQGRNVVGAFGTPTFVFPNGEAAYLKLLPPPPPSETMSVFEQFVSLGRERPYVLELKRPQRPDPAT</sequence>
<proteinExistence type="predicted"/>
<feature type="domain" description="DSBA-like thioredoxin" evidence="5">
    <location>
        <begin position="45"/>
        <end position="136"/>
    </location>
</feature>
<protein>
    <recommendedName>
        <fullName evidence="5">DSBA-like thioredoxin domain-containing protein</fullName>
    </recommendedName>
</protein>
<keyword evidence="2" id="KW-0560">Oxidoreductase</keyword>
<accession>A0A6J4UZ00</accession>
<dbReference type="Gene3D" id="3.40.30.10">
    <property type="entry name" value="Glutaredoxin"/>
    <property type="match status" value="1"/>
</dbReference>
<evidence type="ECO:0000259" key="5">
    <source>
        <dbReference type="Pfam" id="PF01323"/>
    </source>
</evidence>
<keyword evidence="3" id="KW-1015">Disulfide bond</keyword>
<dbReference type="Pfam" id="PF01323">
    <property type="entry name" value="DSBA"/>
    <property type="match status" value="1"/>
</dbReference>
<evidence type="ECO:0000256" key="3">
    <source>
        <dbReference type="ARBA" id="ARBA00023157"/>
    </source>
</evidence>
<dbReference type="InterPro" id="IPR036249">
    <property type="entry name" value="Thioredoxin-like_sf"/>
</dbReference>
<evidence type="ECO:0000256" key="1">
    <source>
        <dbReference type="ARBA" id="ARBA00022729"/>
    </source>
</evidence>
<reference evidence="6" key="1">
    <citation type="submission" date="2020-02" db="EMBL/GenBank/DDBJ databases">
        <authorList>
            <person name="Meier V. D."/>
        </authorList>
    </citation>
    <scope>NUCLEOTIDE SEQUENCE</scope>
    <source>
        <strain evidence="6">AVDCRST_MAG19</strain>
    </source>
</reference>
<evidence type="ECO:0000256" key="4">
    <source>
        <dbReference type="ARBA" id="ARBA00023284"/>
    </source>
</evidence>
<organism evidence="6">
    <name type="scientific">uncultured Thermomicrobiales bacterium</name>
    <dbReference type="NCBI Taxonomy" id="1645740"/>
    <lineage>
        <taxon>Bacteria</taxon>
        <taxon>Pseudomonadati</taxon>
        <taxon>Thermomicrobiota</taxon>
        <taxon>Thermomicrobia</taxon>
        <taxon>Thermomicrobiales</taxon>
        <taxon>environmental samples</taxon>
    </lineage>
</organism>
<evidence type="ECO:0000256" key="2">
    <source>
        <dbReference type="ARBA" id="ARBA00023002"/>
    </source>
</evidence>
<keyword evidence="4" id="KW-0676">Redox-active center</keyword>
<dbReference type="PANTHER" id="PTHR13887">
    <property type="entry name" value="GLUTATHIONE S-TRANSFERASE KAPPA"/>
    <property type="match status" value="1"/>
</dbReference>
<dbReference type="PANTHER" id="PTHR13887:SF14">
    <property type="entry name" value="DISULFIDE BOND FORMATION PROTEIN D"/>
    <property type="match status" value="1"/>
</dbReference>
<dbReference type="SUPFAM" id="SSF52833">
    <property type="entry name" value="Thioredoxin-like"/>
    <property type="match status" value="1"/>
</dbReference>
<dbReference type="AlphaFoldDB" id="A0A6J4UZ00"/>
<name>A0A6J4UZ00_9BACT</name>
<gene>
    <name evidence="6" type="ORF">AVDCRST_MAG19-1737</name>
</gene>
<dbReference type="EMBL" id="CADCWL010000072">
    <property type="protein sequence ID" value="CAA9560189.1"/>
    <property type="molecule type" value="Genomic_DNA"/>
</dbReference>
<dbReference type="InterPro" id="IPR001853">
    <property type="entry name" value="DSBA-like_thioredoxin_dom"/>
</dbReference>
<dbReference type="GO" id="GO:0016491">
    <property type="term" value="F:oxidoreductase activity"/>
    <property type="evidence" value="ECO:0007669"/>
    <property type="project" value="UniProtKB-KW"/>
</dbReference>
<evidence type="ECO:0000313" key="6">
    <source>
        <dbReference type="EMBL" id="CAA9560189.1"/>
    </source>
</evidence>
<keyword evidence="1" id="KW-0732">Signal</keyword>